<dbReference type="PANTHER" id="PTHR10331:SF6">
    <property type="entry name" value="SPINDLE ASSEMBLY ABNORMAL 4"/>
    <property type="match status" value="1"/>
</dbReference>
<dbReference type="OrthoDB" id="10252174at2759"/>
<evidence type="ECO:0000256" key="2">
    <source>
        <dbReference type="SAM" id="Coils"/>
    </source>
</evidence>
<feature type="region of interest" description="Disordered" evidence="3">
    <location>
        <begin position="372"/>
        <end position="393"/>
    </location>
</feature>
<keyword evidence="2" id="KW-0175">Coiled coil</keyword>
<feature type="compositionally biased region" description="Polar residues" evidence="3">
    <location>
        <begin position="382"/>
        <end position="393"/>
    </location>
</feature>
<evidence type="ECO:0000256" key="1">
    <source>
        <dbReference type="ARBA" id="ARBA00005627"/>
    </source>
</evidence>
<dbReference type="Proteomes" id="UP000187209">
    <property type="component" value="Unassembled WGS sequence"/>
</dbReference>
<evidence type="ECO:0000313" key="6">
    <source>
        <dbReference type="Proteomes" id="UP000187209"/>
    </source>
</evidence>
<accession>A0A1R2CYF5</accession>
<dbReference type="InterPro" id="IPR009852">
    <property type="entry name" value="CENPJ_C_dom"/>
</dbReference>
<organism evidence="5 6">
    <name type="scientific">Stentor coeruleus</name>
    <dbReference type="NCBI Taxonomy" id="5963"/>
    <lineage>
        <taxon>Eukaryota</taxon>
        <taxon>Sar</taxon>
        <taxon>Alveolata</taxon>
        <taxon>Ciliophora</taxon>
        <taxon>Postciliodesmatophora</taxon>
        <taxon>Heterotrichea</taxon>
        <taxon>Heterotrichida</taxon>
        <taxon>Stentoridae</taxon>
        <taxon>Stentor</taxon>
    </lineage>
</organism>
<comment type="caution">
    <text evidence="5">The sequence shown here is derived from an EMBL/GenBank/DDBJ whole genome shotgun (WGS) entry which is preliminary data.</text>
</comment>
<reference evidence="5 6" key="1">
    <citation type="submission" date="2016-11" db="EMBL/GenBank/DDBJ databases">
        <title>The macronuclear genome of Stentor coeruleus: a giant cell with tiny introns.</title>
        <authorList>
            <person name="Slabodnick M."/>
            <person name="Ruby J.G."/>
            <person name="Reiff S.B."/>
            <person name="Swart E.C."/>
            <person name="Gosai S."/>
            <person name="Prabakaran S."/>
            <person name="Witkowska E."/>
            <person name="Larue G.E."/>
            <person name="Fisher S."/>
            <person name="Freeman R.M."/>
            <person name="Gunawardena J."/>
            <person name="Chu W."/>
            <person name="Stover N.A."/>
            <person name="Gregory B.D."/>
            <person name="Nowacki M."/>
            <person name="Derisi J."/>
            <person name="Roy S.W."/>
            <person name="Marshall W.F."/>
            <person name="Sood P."/>
        </authorList>
    </citation>
    <scope>NUCLEOTIDE SEQUENCE [LARGE SCALE GENOMIC DNA]</scope>
    <source>
        <strain evidence="5">WM001</strain>
    </source>
</reference>
<dbReference type="InterPro" id="IPR026581">
    <property type="entry name" value="TCP10L/CENPJ"/>
</dbReference>
<evidence type="ECO:0000313" key="5">
    <source>
        <dbReference type="EMBL" id="OMJ94039.1"/>
    </source>
</evidence>
<dbReference type="AlphaFoldDB" id="A0A1R2CYF5"/>
<protein>
    <recommendedName>
        <fullName evidence="4">Centromere protein J C-terminal domain-containing protein</fullName>
    </recommendedName>
</protein>
<sequence length="583" mass="66343">MARPYSANFYSDDYMDENPEYHSDNEGNAYNPSMYTDQFEDEDEAWGELDHEVDYKNPLPQITKKSEEKPKVSIMTAQKPSKISQKYFGIVQGGQTETKVKEPSPEEKIAEIAKVKIQELNQCLAKAKKEAEKNSRLKGNIEDKLKTFSKAKEEMEKFENEIMAEIDKFTEAEQEKLKKVIMVYDKNQKELSSIPVKKERNEIEQLKNMLAKMKEDAQIKHNKFKIEKDRKTKLIEDALIKKKELLKRIETLDNISGGKTIIPDQVKNVSKPQTFYNPIQNDLPVQKNILVSEIPLPVQTKVNQPSLQSNMGLDIYLKPSELSSKPQDTPKLIEPKTKANDPILKQTNPINKPLINPIKDINSLSKPIQITSASPRPETIIRSESPNKPSGQINTKVLEKTKTQDLEEPEGYTSPEYTEAIPLLDQKTFNDGRIVKLYDSGHKEIIYPNGTKKEEYPNGYSVLFYVNKDVKQNFPDGKVLYFYAQAGTMHSVFPDGIEIIRFGNGQVEKRYPDGSKKIKYVDGTVKTVNAKGEGCTTYPDSTKEIVNTLGERVIIHPGGHKEIHTSAGKKRIYHNGTSKNLTK</sequence>
<dbReference type="Gene3D" id="2.60.450.20">
    <property type="match status" value="1"/>
</dbReference>
<feature type="region of interest" description="Disordered" evidence="3">
    <location>
        <begin position="57"/>
        <end position="77"/>
    </location>
</feature>
<feature type="compositionally biased region" description="Polar residues" evidence="3">
    <location>
        <begin position="26"/>
        <end position="35"/>
    </location>
</feature>
<evidence type="ECO:0000259" key="4">
    <source>
        <dbReference type="Pfam" id="PF07202"/>
    </source>
</evidence>
<feature type="domain" description="Centromere protein J C-terminal" evidence="4">
    <location>
        <begin position="428"/>
        <end position="454"/>
    </location>
</feature>
<feature type="domain" description="Centromere protein J C-terminal" evidence="4">
    <location>
        <begin position="494"/>
        <end position="527"/>
    </location>
</feature>
<proteinExistence type="inferred from homology"/>
<evidence type="ECO:0000256" key="3">
    <source>
        <dbReference type="SAM" id="MobiDB-lite"/>
    </source>
</evidence>
<keyword evidence="6" id="KW-1185">Reference proteome</keyword>
<gene>
    <name evidence="5" type="ORF">SteCoe_2809</name>
</gene>
<dbReference type="InterPro" id="IPR047002">
    <property type="entry name" value="Tcp10_C_sf"/>
</dbReference>
<dbReference type="EMBL" id="MPUH01000032">
    <property type="protein sequence ID" value="OMJ94039.1"/>
    <property type="molecule type" value="Genomic_DNA"/>
</dbReference>
<dbReference type="Pfam" id="PF07202">
    <property type="entry name" value="Tcp10_C"/>
    <property type="match status" value="2"/>
</dbReference>
<dbReference type="PANTHER" id="PTHR10331">
    <property type="entry name" value="T COMPLEX PROTEIN 10"/>
    <property type="match status" value="1"/>
</dbReference>
<name>A0A1R2CYF5_9CILI</name>
<feature type="region of interest" description="Disordered" evidence="3">
    <location>
        <begin position="1"/>
        <end position="35"/>
    </location>
</feature>
<feature type="coiled-coil region" evidence="2">
    <location>
        <begin position="110"/>
        <end position="255"/>
    </location>
</feature>
<comment type="similarity">
    <text evidence="1">Belongs to the TCP10 family.</text>
</comment>